<dbReference type="PANTHER" id="PTHR45727">
    <property type="entry name" value="NPC INTRACELLULAR CHOLESTEROL TRANSPORTER 1"/>
    <property type="match status" value="1"/>
</dbReference>
<feature type="compositionally biased region" description="Polar residues" evidence="1">
    <location>
        <begin position="207"/>
        <end position="217"/>
    </location>
</feature>
<organism evidence="3 4">
    <name type="scientific">Eumeta variegata</name>
    <name type="common">Bagworm moth</name>
    <name type="synonym">Eumeta japonica</name>
    <dbReference type="NCBI Taxonomy" id="151549"/>
    <lineage>
        <taxon>Eukaryota</taxon>
        <taxon>Metazoa</taxon>
        <taxon>Ecdysozoa</taxon>
        <taxon>Arthropoda</taxon>
        <taxon>Hexapoda</taxon>
        <taxon>Insecta</taxon>
        <taxon>Pterygota</taxon>
        <taxon>Neoptera</taxon>
        <taxon>Endopterygota</taxon>
        <taxon>Lepidoptera</taxon>
        <taxon>Glossata</taxon>
        <taxon>Ditrysia</taxon>
        <taxon>Tineoidea</taxon>
        <taxon>Psychidae</taxon>
        <taxon>Oiketicinae</taxon>
        <taxon>Eumeta</taxon>
    </lineage>
</organism>
<proteinExistence type="predicted"/>
<keyword evidence="4" id="KW-1185">Reference proteome</keyword>
<sequence length="666" mass="75180">MCVNNENTFKAYYYSALSDEEDTMDPNKIGTHKRTSKSINEFFESTHKKGKAKTSSTVGQAVNGGISYLSTNGDDFITASHLIKIEVYELQKLKKIPPTELWKHADIQHLARQVFPENSKFVQDAYKDATYSVSESFDVFQPIDVSLGLFSVGGLDLLKWSSNSQELLNSPPETHLATRPVGKRACVPPEYSWSILPIDTGALMNSSRKIAPSSSDGGTSGPMEREGDSRMEVARRSRARRRGRCVWYGICKNDGSKKLNCLYDGPPKPIQNDALMTFRGRESDFKITLDDVFIFDIAHAATIEKMKIEEDKVFLRKQRKPGRPGCLGGVDKKLADKEERARQRRLEEEERIKILNSELRLPEDPCSEKASKRGEKTRTETIKTEFQNNLPDRITVHWDGKLLPGLDVRSLKEERLPIIAIFDDGEQLLTVPKPESSSGKHQAKAVSTALFDWSYHDKVQIMCCDTTASNIGRFNGACAILEQTFKKELLLFTCRHYIYDTDPPANRDGLLEPRARTATHNKTRRRPVVATRRKLKYYRRPLLEKYCPDVAAGGVSCCDKAQLDQINSNIGLAESLLSRCPVCMENFVKHVCGMTCHPNQKQFLFPKKISDYKMCREEQTTRLPGVRNINKMMFTISSAGPGIEWSGCSGRHVTRGAKKPNAKDNF</sequence>
<dbReference type="InterPro" id="IPR032190">
    <property type="entry name" value="NPC1_N"/>
</dbReference>
<dbReference type="GO" id="GO:0016020">
    <property type="term" value="C:membrane"/>
    <property type="evidence" value="ECO:0007669"/>
    <property type="project" value="TreeGrafter"/>
</dbReference>
<reference evidence="3 4" key="1">
    <citation type="journal article" date="2019" name="Commun. Biol.">
        <title>The bagworm genome reveals a unique fibroin gene that provides high tensile strength.</title>
        <authorList>
            <person name="Kono N."/>
            <person name="Nakamura H."/>
            <person name="Ohtoshi R."/>
            <person name="Tomita M."/>
            <person name="Numata K."/>
            <person name="Arakawa K."/>
        </authorList>
    </citation>
    <scope>NUCLEOTIDE SEQUENCE [LARGE SCALE GENOMIC DNA]</scope>
</reference>
<feature type="domain" description="Niemann-Pick C1 N-terminal" evidence="2">
    <location>
        <begin position="530"/>
        <end position="610"/>
    </location>
</feature>
<comment type="caution">
    <text evidence="3">The sequence shown here is derived from an EMBL/GenBank/DDBJ whole genome shotgun (WGS) entry which is preliminary data.</text>
</comment>
<protein>
    <submittedName>
        <fullName evidence="3">NPC intracellular cholesterol transporter 1</fullName>
    </submittedName>
</protein>
<dbReference type="EMBL" id="BGZK01000140">
    <property type="protein sequence ID" value="GBP22440.1"/>
    <property type="molecule type" value="Genomic_DNA"/>
</dbReference>
<dbReference type="AlphaFoldDB" id="A0A4C1U8L0"/>
<dbReference type="GO" id="GO:0032934">
    <property type="term" value="F:sterol binding"/>
    <property type="evidence" value="ECO:0007669"/>
    <property type="project" value="TreeGrafter"/>
</dbReference>
<accession>A0A4C1U8L0</accession>
<dbReference type="OrthoDB" id="7477083at2759"/>
<dbReference type="PANTHER" id="PTHR45727:SF2">
    <property type="entry name" value="NPC INTRACELLULAR CHOLESTEROL TRANSPORTER 1"/>
    <property type="match status" value="1"/>
</dbReference>
<name>A0A4C1U8L0_EUMVA</name>
<dbReference type="GO" id="GO:0015918">
    <property type="term" value="P:sterol transport"/>
    <property type="evidence" value="ECO:0007669"/>
    <property type="project" value="TreeGrafter"/>
</dbReference>
<gene>
    <name evidence="3" type="primary">NPC1</name>
    <name evidence="3" type="ORF">EVAR_78616_1</name>
</gene>
<evidence type="ECO:0000256" key="1">
    <source>
        <dbReference type="SAM" id="MobiDB-lite"/>
    </source>
</evidence>
<feature type="region of interest" description="Disordered" evidence="1">
    <location>
        <begin position="207"/>
        <end position="235"/>
    </location>
</feature>
<dbReference type="Proteomes" id="UP000299102">
    <property type="component" value="Unassembled WGS sequence"/>
</dbReference>
<dbReference type="STRING" id="151549.A0A4C1U8L0"/>
<evidence type="ECO:0000313" key="3">
    <source>
        <dbReference type="EMBL" id="GBP22440.1"/>
    </source>
</evidence>
<feature type="compositionally biased region" description="Basic and acidic residues" evidence="1">
    <location>
        <begin position="223"/>
        <end position="235"/>
    </location>
</feature>
<evidence type="ECO:0000259" key="2">
    <source>
        <dbReference type="Pfam" id="PF16414"/>
    </source>
</evidence>
<dbReference type="Pfam" id="PF16414">
    <property type="entry name" value="NPC1_N"/>
    <property type="match status" value="1"/>
</dbReference>
<evidence type="ECO:0000313" key="4">
    <source>
        <dbReference type="Proteomes" id="UP000299102"/>
    </source>
</evidence>